<name>A0A1G6GVN8_9ACTN</name>
<feature type="transmembrane region" description="Helical" evidence="1">
    <location>
        <begin position="36"/>
        <end position="56"/>
    </location>
</feature>
<dbReference type="Pfam" id="PF04474">
    <property type="entry name" value="DUF554"/>
    <property type="match status" value="1"/>
</dbReference>
<feature type="transmembrane region" description="Helical" evidence="1">
    <location>
        <begin position="160"/>
        <end position="183"/>
    </location>
</feature>
<feature type="transmembrane region" description="Helical" evidence="1">
    <location>
        <begin position="203"/>
        <end position="222"/>
    </location>
</feature>
<reference evidence="2 3" key="1">
    <citation type="submission" date="2016-06" db="EMBL/GenBank/DDBJ databases">
        <authorList>
            <person name="Olsen C.W."/>
            <person name="Carey S."/>
            <person name="Hinshaw L."/>
            <person name="Karasin A.I."/>
        </authorList>
    </citation>
    <scope>NUCLEOTIDE SEQUENCE [LARGE SCALE GENOMIC DNA]</scope>
    <source>
        <strain evidence="2 3">LZ-22</strain>
    </source>
</reference>
<keyword evidence="1" id="KW-0472">Membrane</keyword>
<dbReference type="PANTHER" id="PTHR36111:SF2">
    <property type="entry name" value="INNER MEMBRANE PROTEIN"/>
    <property type="match status" value="1"/>
</dbReference>
<feature type="transmembrane region" description="Helical" evidence="1">
    <location>
        <begin position="228"/>
        <end position="249"/>
    </location>
</feature>
<proteinExistence type="predicted"/>
<accession>A0A1G6GVN8</accession>
<feature type="transmembrane region" description="Helical" evidence="1">
    <location>
        <begin position="6"/>
        <end position="24"/>
    </location>
</feature>
<dbReference type="AlphaFoldDB" id="A0A1G6GVN8"/>
<dbReference type="OrthoDB" id="9797976at2"/>
<feature type="transmembrane region" description="Helical" evidence="1">
    <location>
        <begin position="68"/>
        <end position="87"/>
    </location>
</feature>
<keyword evidence="3" id="KW-1185">Reference proteome</keyword>
<dbReference type="STRING" id="1577474.GA0111570_10525"/>
<evidence type="ECO:0000256" key="1">
    <source>
        <dbReference type="SAM" id="Phobius"/>
    </source>
</evidence>
<evidence type="ECO:0000313" key="3">
    <source>
        <dbReference type="Proteomes" id="UP000199086"/>
    </source>
</evidence>
<evidence type="ECO:0008006" key="4">
    <source>
        <dbReference type="Google" id="ProtNLM"/>
    </source>
</evidence>
<keyword evidence="1" id="KW-1133">Transmembrane helix</keyword>
<dbReference type="Proteomes" id="UP000199086">
    <property type="component" value="Unassembled WGS sequence"/>
</dbReference>
<gene>
    <name evidence="2" type="ORF">GA0111570_10525</name>
</gene>
<feature type="transmembrane region" description="Helical" evidence="1">
    <location>
        <begin position="118"/>
        <end position="140"/>
    </location>
</feature>
<keyword evidence="1" id="KW-0812">Transmembrane</keyword>
<dbReference type="PANTHER" id="PTHR36111">
    <property type="entry name" value="INNER MEMBRANE PROTEIN-RELATED"/>
    <property type="match status" value="1"/>
</dbReference>
<dbReference type="RefSeq" id="WP_092609359.1">
    <property type="nucleotide sequence ID" value="NZ_FMYF01000005.1"/>
</dbReference>
<organism evidence="2 3">
    <name type="scientific">Raineyella antarctica</name>
    <dbReference type="NCBI Taxonomy" id="1577474"/>
    <lineage>
        <taxon>Bacteria</taxon>
        <taxon>Bacillati</taxon>
        <taxon>Actinomycetota</taxon>
        <taxon>Actinomycetes</taxon>
        <taxon>Propionibacteriales</taxon>
        <taxon>Propionibacteriaceae</taxon>
        <taxon>Raineyella</taxon>
    </lineage>
</organism>
<dbReference type="InterPro" id="IPR007563">
    <property type="entry name" value="DUF554"/>
</dbReference>
<sequence>MFIGFGTLANVVTVVVGSSIGLLVGNRFPKRTQATVVDALGLITLLLGALSAVDVLSPALSGATGSSAPVLIVLGGLLIGGVIGSVFDLEQRLDGFGHWVRRRLVRGKETSHDAESRFVNGFVSASLLFCVGPLTILGSLNEGLGRGPDQLLVKALLDGFSSIAFAASLGVGVLASSAVVLVVQGLLTLAGWAIGDVLPEPHLMALSAAGGLILVGLGLRLLDVKKVPVANLLPALVVAPFLVQLVVVFR</sequence>
<dbReference type="EMBL" id="FMYF01000005">
    <property type="protein sequence ID" value="SDB85196.1"/>
    <property type="molecule type" value="Genomic_DNA"/>
</dbReference>
<protein>
    <recommendedName>
        <fullName evidence="4">DUF554 domain-containing protein</fullName>
    </recommendedName>
</protein>
<evidence type="ECO:0000313" key="2">
    <source>
        <dbReference type="EMBL" id="SDB85196.1"/>
    </source>
</evidence>